<dbReference type="EMBL" id="CP047593">
    <property type="protein sequence ID" value="QHI70676.1"/>
    <property type="molecule type" value="Genomic_DNA"/>
</dbReference>
<evidence type="ECO:0000313" key="1">
    <source>
        <dbReference type="EMBL" id="QHI70676.1"/>
    </source>
</evidence>
<dbReference type="RefSeq" id="WP_160629848.1">
    <property type="nucleotide sequence ID" value="NZ_CP047593.1"/>
</dbReference>
<accession>A0A6P1MGF7</accession>
<protein>
    <submittedName>
        <fullName evidence="1">Uncharacterized protein</fullName>
    </submittedName>
</protein>
<dbReference type="Proteomes" id="UP000464954">
    <property type="component" value="Chromosome"/>
</dbReference>
<name>A0A6P1MGF7_9BACT</name>
<sequence length="162" mass="17475">MKTFIRSFLLSAIALSAQGSVRCWHWNCDGDAEGGSACRDGRQINRLRVDPIGSAGANFEIDWIRAANGDADGDGFPDWAESAYGTGRLNPDDGGFRVQSDLPLQLDGKAGLLYSLQRATSLLSNDWKNVEAAVPLTLNQPVVFTSGALGINGFYHVQVEFP</sequence>
<evidence type="ECO:0000313" key="2">
    <source>
        <dbReference type="Proteomes" id="UP000464954"/>
    </source>
</evidence>
<keyword evidence="2" id="KW-1185">Reference proteome</keyword>
<dbReference type="KEGG" id="taer:GT409_14925"/>
<reference evidence="1 2" key="1">
    <citation type="submission" date="2020-01" db="EMBL/GenBank/DDBJ databases">
        <title>Ponticoccus aerotolerans gen. nov., sp. nov., an anaerobic bacterium and proposal of Ponticoccusceae fam. nov., Ponticoccusles ord. nov. and Ponticoccuse classis nov. in the phylum Kiritimatiellaeota.</title>
        <authorList>
            <person name="Zhou L.Y."/>
            <person name="Du Z.J."/>
        </authorList>
    </citation>
    <scope>NUCLEOTIDE SEQUENCE [LARGE SCALE GENOMIC DNA]</scope>
    <source>
        <strain evidence="1 2">S-5007</strain>
    </source>
</reference>
<proteinExistence type="predicted"/>
<organism evidence="1 2">
    <name type="scientific">Tichowtungia aerotolerans</name>
    <dbReference type="NCBI Taxonomy" id="2697043"/>
    <lineage>
        <taxon>Bacteria</taxon>
        <taxon>Pseudomonadati</taxon>
        <taxon>Kiritimatiellota</taxon>
        <taxon>Tichowtungiia</taxon>
        <taxon>Tichowtungiales</taxon>
        <taxon>Tichowtungiaceae</taxon>
        <taxon>Tichowtungia</taxon>
    </lineage>
</organism>
<gene>
    <name evidence="1" type="ORF">GT409_14925</name>
</gene>
<dbReference type="AlphaFoldDB" id="A0A6P1MGF7"/>